<protein>
    <recommendedName>
        <fullName evidence="4">Dynein regulatory complex protein 1/2 N-terminal domain-containing protein</fullName>
    </recommendedName>
</protein>
<name>A0A9D4YTZ1_CHLVU</name>
<dbReference type="GO" id="GO:0005858">
    <property type="term" value="C:axonemal dynein complex"/>
    <property type="evidence" value="ECO:0007669"/>
    <property type="project" value="InterPro"/>
</dbReference>
<keyword evidence="6" id="KW-1185">Reference proteome</keyword>
<comment type="caution">
    <text evidence="5">The sequence shown here is derived from an EMBL/GenBank/DDBJ whole genome shotgun (WGS) entry which is preliminary data.</text>
</comment>
<feature type="region of interest" description="Disordered" evidence="3">
    <location>
        <begin position="34"/>
        <end position="56"/>
    </location>
</feature>
<dbReference type="OrthoDB" id="10260459at2759"/>
<dbReference type="InterPro" id="IPR039505">
    <property type="entry name" value="DRC1/2_N"/>
</dbReference>
<dbReference type="GO" id="GO:0003352">
    <property type="term" value="P:regulation of cilium movement"/>
    <property type="evidence" value="ECO:0007669"/>
    <property type="project" value="TreeGrafter"/>
</dbReference>
<keyword evidence="1 2" id="KW-0175">Coiled coil</keyword>
<evidence type="ECO:0000259" key="4">
    <source>
        <dbReference type="Pfam" id="PF14772"/>
    </source>
</evidence>
<dbReference type="InterPro" id="IPR039750">
    <property type="entry name" value="DRC1/DRC2"/>
</dbReference>
<feature type="coiled-coil region" evidence="2">
    <location>
        <begin position="708"/>
        <end position="735"/>
    </location>
</feature>
<organism evidence="5 6">
    <name type="scientific">Chlorella vulgaris</name>
    <name type="common">Green alga</name>
    <dbReference type="NCBI Taxonomy" id="3077"/>
    <lineage>
        <taxon>Eukaryota</taxon>
        <taxon>Viridiplantae</taxon>
        <taxon>Chlorophyta</taxon>
        <taxon>core chlorophytes</taxon>
        <taxon>Trebouxiophyceae</taxon>
        <taxon>Chlorellales</taxon>
        <taxon>Chlorellaceae</taxon>
        <taxon>Chlorella clade</taxon>
        <taxon>Chlorella</taxon>
    </lineage>
</organism>
<evidence type="ECO:0000256" key="2">
    <source>
        <dbReference type="SAM" id="Coils"/>
    </source>
</evidence>
<feature type="compositionally biased region" description="Polar residues" evidence="3">
    <location>
        <begin position="35"/>
        <end position="56"/>
    </location>
</feature>
<sequence length="750" mass="80795">MPAFEWDGSEEKARERRIAERRQRVQERLHIHQIKASSQQDGSIINDANLSTTKPKQQATQSAAAVRQALQDALQAASAVTLAAAQRVVRHREACNAEEAELRGQVAWEAEESRHESQAIEAEWRQAQEIRHPQGLHAAIQAVSAHCQRVLERKDGSLDAIRALLRVRDEQYIKLLQAQGQETDSLIATMHAQHGRLRGVQERELEAVEGAYMQERAELLAVQKGEVEALLARRSAVEQEFLEQYLAACEQYEGELERLRVAGLAEHGALKRRLEADVAALELHPDGIRATHALNTDKLDYNYRVLVERERESNDALLQQKRRITRQWAALNRLRKRHAAADARCAADNVRLSDEYQQVARAFNHLQSKFRRFKAADLSRFEQVRGMKEAELSELLEQLLEAEHLICSYVVGLPADSGAAAGSGPSSAGWKGTDVSQQEEGSCRQPLLEVVGTALATANAAGDTAREAAVVGDGAARGQLIPAFYPVAAGGGEGDAAGSEGACGQLGALAAAELSGSLDSGALSLLLEQSGRRLDGQKLGVWLQLVPATGPEGLVSAVAVGRCLGLQHETSVDALQLLFGSIAGCGSVAVAVAGAVSAEACLAEGGDACEAGEAGERNPAAQQAFSLEQVEQGLARLVILLLGPSASDAAEPRQQQGAAGASSRTEMQPSSKQYWQAWADAMLPPAVPHFWGLLEKQANSWLATLQGRTAMADEVVALQQENERLKASLAGLLSSPLNSELQLPPTLLLR</sequence>
<reference evidence="5" key="1">
    <citation type="journal article" date="2019" name="Plant J.">
        <title>Chlorella vulgaris genome assembly and annotation reveals the molecular basis for metabolic acclimation to high light conditions.</title>
        <authorList>
            <person name="Cecchin M."/>
            <person name="Marcolungo L."/>
            <person name="Rossato M."/>
            <person name="Girolomoni L."/>
            <person name="Cosentino E."/>
            <person name="Cuine S."/>
            <person name="Li-Beisson Y."/>
            <person name="Delledonne M."/>
            <person name="Ballottari M."/>
        </authorList>
    </citation>
    <scope>NUCLEOTIDE SEQUENCE</scope>
    <source>
        <strain evidence="5">211/11P</strain>
    </source>
</reference>
<evidence type="ECO:0000313" key="6">
    <source>
        <dbReference type="Proteomes" id="UP001055712"/>
    </source>
</evidence>
<evidence type="ECO:0000313" key="5">
    <source>
        <dbReference type="EMBL" id="KAI3426074.1"/>
    </source>
</evidence>
<dbReference type="Proteomes" id="UP001055712">
    <property type="component" value="Unassembled WGS sequence"/>
</dbReference>
<accession>A0A9D4YTZ1</accession>
<dbReference type="GO" id="GO:0060285">
    <property type="term" value="P:cilium-dependent cell motility"/>
    <property type="evidence" value="ECO:0007669"/>
    <property type="project" value="TreeGrafter"/>
</dbReference>
<dbReference type="AlphaFoldDB" id="A0A9D4YTZ1"/>
<evidence type="ECO:0000256" key="1">
    <source>
        <dbReference type="ARBA" id="ARBA00023054"/>
    </source>
</evidence>
<dbReference type="EMBL" id="SIDB01000011">
    <property type="protein sequence ID" value="KAI3426074.1"/>
    <property type="molecule type" value="Genomic_DNA"/>
</dbReference>
<evidence type="ECO:0000256" key="3">
    <source>
        <dbReference type="SAM" id="MobiDB-lite"/>
    </source>
</evidence>
<dbReference type="PANTHER" id="PTHR21625">
    <property type="entry name" value="NYD-SP28 PROTEIN"/>
    <property type="match status" value="1"/>
</dbReference>
<dbReference type="PANTHER" id="PTHR21625:SF1">
    <property type="entry name" value="DYNEIN REGULATORY COMPLEX PROTEIN 1"/>
    <property type="match status" value="1"/>
</dbReference>
<feature type="domain" description="Dynein regulatory complex protein 1/2 N-terminal" evidence="4">
    <location>
        <begin position="83"/>
        <end position="182"/>
    </location>
</feature>
<reference evidence="5" key="2">
    <citation type="submission" date="2020-11" db="EMBL/GenBank/DDBJ databases">
        <authorList>
            <person name="Cecchin M."/>
            <person name="Marcolungo L."/>
            <person name="Rossato M."/>
            <person name="Girolomoni L."/>
            <person name="Cosentino E."/>
            <person name="Cuine S."/>
            <person name="Li-Beisson Y."/>
            <person name="Delledonne M."/>
            <person name="Ballottari M."/>
        </authorList>
    </citation>
    <scope>NUCLEOTIDE SEQUENCE</scope>
    <source>
        <strain evidence="5">211/11P</strain>
        <tissue evidence="5">Whole cell</tissue>
    </source>
</reference>
<dbReference type="GO" id="GO:0070286">
    <property type="term" value="P:axonemal dynein complex assembly"/>
    <property type="evidence" value="ECO:0007669"/>
    <property type="project" value="InterPro"/>
</dbReference>
<gene>
    <name evidence="5" type="ORF">D9Q98_008042</name>
</gene>
<dbReference type="Pfam" id="PF14772">
    <property type="entry name" value="NYD-SP28"/>
    <property type="match status" value="1"/>
</dbReference>
<proteinExistence type="predicted"/>